<protein>
    <submittedName>
        <fullName evidence="2">Uncharacterized protein</fullName>
    </submittedName>
</protein>
<name>A0A6A4HDA1_9AGAR</name>
<accession>A0A6A4HDA1</accession>
<dbReference type="Proteomes" id="UP000799118">
    <property type="component" value="Unassembled WGS sequence"/>
</dbReference>
<dbReference type="AlphaFoldDB" id="A0A6A4HDA1"/>
<gene>
    <name evidence="2" type="ORF">BT96DRAFT_166034</name>
</gene>
<evidence type="ECO:0000256" key="1">
    <source>
        <dbReference type="SAM" id="Phobius"/>
    </source>
</evidence>
<keyword evidence="1" id="KW-0472">Membrane</keyword>
<keyword evidence="3" id="KW-1185">Reference proteome</keyword>
<reference evidence="2" key="1">
    <citation type="journal article" date="2019" name="Environ. Microbiol.">
        <title>Fungal ecological strategies reflected in gene transcription - a case study of two litter decomposers.</title>
        <authorList>
            <person name="Barbi F."/>
            <person name="Kohler A."/>
            <person name="Barry K."/>
            <person name="Baskaran P."/>
            <person name="Daum C."/>
            <person name="Fauchery L."/>
            <person name="Ihrmark K."/>
            <person name="Kuo A."/>
            <person name="LaButti K."/>
            <person name="Lipzen A."/>
            <person name="Morin E."/>
            <person name="Grigoriev I.V."/>
            <person name="Henrissat B."/>
            <person name="Lindahl B."/>
            <person name="Martin F."/>
        </authorList>
    </citation>
    <scope>NUCLEOTIDE SEQUENCE</scope>
    <source>
        <strain evidence="2">JB14</strain>
    </source>
</reference>
<keyword evidence="1" id="KW-0812">Transmembrane</keyword>
<evidence type="ECO:0000313" key="2">
    <source>
        <dbReference type="EMBL" id="KAE9395035.1"/>
    </source>
</evidence>
<sequence length="109" mass="12047">MRKQHYSSEQPCCRITLLEGLFASNNLQDSGRHTGVPAGHTKVTCDTSVSTLDFTLIQALPLSYYGCSCIMLGCLQVNTYWISTAYLCSRYFVGCTICVITASTIGFWI</sequence>
<organism evidence="2 3">
    <name type="scientific">Gymnopus androsaceus JB14</name>
    <dbReference type="NCBI Taxonomy" id="1447944"/>
    <lineage>
        <taxon>Eukaryota</taxon>
        <taxon>Fungi</taxon>
        <taxon>Dikarya</taxon>
        <taxon>Basidiomycota</taxon>
        <taxon>Agaricomycotina</taxon>
        <taxon>Agaricomycetes</taxon>
        <taxon>Agaricomycetidae</taxon>
        <taxon>Agaricales</taxon>
        <taxon>Marasmiineae</taxon>
        <taxon>Omphalotaceae</taxon>
        <taxon>Gymnopus</taxon>
    </lineage>
</organism>
<dbReference type="EMBL" id="ML769539">
    <property type="protein sequence ID" value="KAE9395035.1"/>
    <property type="molecule type" value="Genomic_DNA"/>
</dbReference>
<keyword evidence="1" id="KW-1133">Transmembrane helix</keyword>
<proteinExistence type="predicted"/>
<evidence type="ECO:0000313" key="3">
    <source>
        <dbReference type="Proteomes" id="UP000799118"/>
    </source>
</evidence>
<feature type="transmembrane region" description="Helical" evidence="1">
    <location>
        <begin position="89"/>
        <end position="108"/>
    </location>
</feature>